<evidence type="ECO:0000256" key="3">
    <source>
        <dbReference type="ARBA" id="ARBA00004669"/>
    </source>
</evidence>
<dbReference type="Gene3D" id="3.40.50.2020">
    <property type="match status" value="1"/>
</dbReference>
<evidence type="ECO:0000256" key="10">
    <source>
        <dbReference type="ARBA" id="ARBA00022726"/>
    </source>
</evidence>
<dbReference type="EMBL" id="OUUY01000121">
    <property type="protein sequence ID" value="SPQ01796.1"/>
    <property type="molecule type" value="Genomic_DNA"/>
</dbReference>
<comment type="similarity">
    <text evidence="4 15">Belongs to the purine/pyrimidine phosphoribosyltransferase family.</text>
</comment>
<keyword evidence="10 15" id="KW-0660">Purine salvage</keyword>
<gene>
    <name evidence="17" type="primary">hpt</name>
    <name evidence="17" type="ORF">NBG4_710003</name>
</gene>
<evidence type="ECO:0000256" key="7">
    <source>
        <dbReference type="ARBA" id="ARBA00022676"/>
    </source>
</evidence>
<keyword evidence="11 15" id="KW-0547">Nucleotide-binding</keyword>
<evidence type="ECO:0000256" key="11">
    <source>
        <dbReference type="ARBA" id="ARBA00022741"/>
    </source>
</evidence>
<name>A0A2U3QK53_9BACT</name>
<comment type="cofactor">
    <cofactor evidence="1 15">
        <name>Mg(2+)</name>
        <dbReference type="ChEBI" id="CHEBI:18420"/>
    </cofactor>
</comment>
<comment type="pathway">
    <text evidence="3 15">Purine metabolism; IMP biosynthesis via salvage pathway; IMP from hypoxanthine: step 1/1.</text>
</comment>
<evidence type="ECO:0000256" key="15">
    <source>
        <dbReference type="RuleBase" id="RU364099"/>
    </source>
</evidence>
<keyword evidence="8 15" id="KW-0808">Transferase</keyword>
<proteinExistence type="inferred from homology"/>
<dbReference type="Proteomes" id="UP000245125">
    <property type="component" value="Unassembled WGS sequence"/>
</dbReference>
<evidence type="ECO:0000256" key="13">
    <source>
        <dbReference type="ARBA" id="ARBA00048811"/>
    </source>
</evidence>
<keyword evidence="7 15" id="KW-0328">Glycosyltransferase</keyword>
<dbReference type="OrthoDB" id="9802824at2"/>
<evidence type="ECO:0000256" key="9">
    <source>
        <dbReference type="ARBA" id="ARBA00022723"/>
    </source>
</evidence>
<protein>
    <recommendedName>
        <fullName evidence="5 15">Hypoxanthine phosphoribosyltransferase</fullName>
        <ecNumber evidence="5 15">2.4.2.8</ecNumber>
    </recommendedName>
</protein>
<dbReference type="NCBIfam" id="TIGR01203">
    <property type="entry name" value="HGPRTase"/>
    <property type="match status" value="1"/>
</dbReference>
<keyword evidence="6 15" id="KW-0963">Cytoplasm</keyword>
<dbReference type="CDD" id="cd06223">
    <property type="entry name" value="PRTases_typeI"/>
    <property type="match status" value="1"/>
</dbReference>
<dbReference type="FunFam" id="3.40.50.2020:FF:000006">
    <property type="entry name" value="Hypoxanthine phosphoribosyltransferase"/>
    <property type="match status" value="1"/>
</dbReference>
<organism evidence="17 18">
    <name type="scientific">Candidatus Sulfobium mesophilum</name>
    <dbReference type="NCBI Taxonomy" id="2016548"/>
    <lineage>
        <taxon>Bacteria</taxon>
        <taxon>Pseudomonadati</taxon>
        <taxon>Nitrospirota</taxon>
        <taxon>Nitrospiria</taxon>
        <taxon>Nitrospirales</taxon>
        <taxon>Nitrospiraceae</taxon>
        <taxon>Candidatus Sulfobium</taxon>
    </lineage>
</organism>
<evidence type="ECO:0000256" key="14">
    <source>
        <dbReference type="ARBA" id="ARBA00049402"/>
    </source>
</evidence>
<dbReference type="PANTHER" id="PTHR43340">
    <property type="entry name" value="HYPOXANTHINE-GUANINE PHOSPHORIBOSYLTRANSFERASE"/>
    <property type="match status" value="1"/>
</dbReference>
<dbReference type="GO" id="GO:0005829">
    <property type="term" value="C:cytosol"/>
    <property type="evidence" value="ECO:0007669"/>
    <property type="project" value="TreeGrafter"/>
</dbReference>
<dbReference type="PANTHER" id="PTHR43340:SF1">
    <property type="entry name" value="HYPOXANTHINE PHOSPHORIBOSYLTRANSFERASE"/>
    <property type="match status" value="1"/>
</dbReference>
<dbReference type="GO" id="GO:0006166">
    <property type="term" value="P:purine ribonucleoside salvage"/>
    <property type="evidence" value="ECO:0007669"/>
    <property type="project" value="UniProtKB-KW"/>
</dbReference>
<comment type="subcellular location">
    <subcellularLocation>
        <location evidence="2 15">Cytoplasm</location>
    </subcellularLocation>
</comment>
<dbReference type="GO" id="GO:0052657">
    <property type="term" value="F:guanine phosphoribosyltransferase activity"/>
    <property type="evidence" value="ECO:0007669"/>
    <property type="project" value="UniProtKB-ARBA"/>
</dbReference>
<dbReference type="UniPathway" id="UPA00591">
    <property type="reaction ID" value="UER00648"/>
</dbReference>
<evidence type="ECO:0000256" key="2">
    <source>
        <dbReference type="ARBA" id="ARBA00004496"/>
    </source>
</evidence>
<reference evidence="18" key="1">
    <citation type="submission" date="2018-03" db="EMBL/GenBank/DDBJ databases">
        <authorList>
            <person name="Zecchin S."/>
        </authorList>
    </citation>
    <scope>NUCLEOTIDE SEQUENCE [LARGE SCALE GENOMIC DNA]</scope>
</reference>
<keyword evidence="9 15" id="KW-0479">Metal-binding</keyword>
<evidence type="ECO:0000313" key="18">
    <source>
        <dbReference type="Proteomes" id="UP000245125"/>
    </source>
</evidence>
<evidence type="ECO:0000256" key="12">
    <source>
        <dbReference type="ARBA" id="ARBA00022842"/>
    </source>
</evidence>
<dbReference type="SUPFAM" id="SSF53271">
    <property type="entry name" value="PRTase-like"/>
    <property type="match status" value="1"/>
</dbReference>
<dbReference type="GO" id="GO:0000287">
    <property type="term" value="F:magnesium ion binding"/>
    <property type="evidence" value="ECO:0007669"/>
    <property type="project" value="TreeGrafter"/>
</dbReference>
<evidence type="ECO:0000256" key="4">
    <source>
        <dbReference type="ARBA" id="ARBA00008391"/>
    </source>
</evidence>
<feature type="domain" description="Phosphoribosyltransferase" evidence="16">
    <location>
        <begin position="11"/>
        <end position="156"/>
    </location>
</feature>
<evidence type="ECO:0000256" key="5">
    <source>
        <dbReference type="ARBA" id="ARBA00011895"/>
    </source>
</evidence>
<dbReference type="GO" id="GO:0046100">
    <property type="term" value="P:hypoxanthine metabolic process"/>
    <property type="evidence" value="ECO:0007669"/>
    <property type="project" value="TreeGrafter"/>
</dbReference>
<comment type="catalytic activity">
    <reaction evidence="14">
        <text>IMP + diphosphate = hypoxanthine + 5-phospho-alpha-D-ribose 1-diphosphate</text>
        <dbReference type="Rhea" id="RHEA:17973"/>
        <dbReference type="ChEBI" id="CHEBI:17368"/>
        <dbReference type="ChEBI" id="CHEBI:33019"/>
        <dbReference type="ChEBI" id="CHEBI:58017"/>
        <dbReference type="ChEBI" id="CHEBI:58053"/>
        <dbReference type="EC" id="2.4.2.8"/>
    </reaction>
    <physiologicalReaction direction="right-to-left" evidence="14">
        <dbReference type="Rhea" id="RHEA:17975"/>
    </physiologicalReaction>
</comment>
<dbReference type="InterPro" id="IPR005904">
    <property type="entry name" value="Hxn_phspho_trans"/>
</dbReference>
<comment type="catalytic activity">
    <reaction evidence="13">
        <text>GMP + diphosphate = guanine + 5-phospho-alpha-D-ribose 1-diphosphate</text>
        <dbReference type="Rhea" id="RHEA:25424"/>
        <dbReference type="ChEBI" id="CHEBI:16235"/>
        <dbReference type="ChEBI" id="CHEBI:33019"/>
        <dbReference type="ChEBI" id="CHEBI:58017"/>
        <dbReference type="ChEBI" id="CHEBI:58115"/>
        <dbReference type="EC" id="2.4.2.8"/>
    </reaction>
    <physiologicalReaction direction="right-to-left" evidence="13">
        <dbReference type="Rhea" id="RHEA:25426"/>
    </physiologicalReaction>
</comment>
<dbReference type="GO" id="GO:0006178">
    <property type="term" value="P:guanine salvage"/>
    <property type="evidence" value="ECO:0007669"/>
    <property type="project" value="TreeGrafter"/>
</dbReference>
<dbReference type="Pfam" id="PF00156">
    <property type="entry name" value="Pribosyltran"/>
    <property type="match status" value="1"/>
</dbReference>
<evidence type="ECO:0000256" key="1">
    <source>
        <dbReference type="ARBA" id="ARBA00001946"/>
    </source>
</evidence>
<dbReference type="InterPro" id="IPR050408">
    <property type="entry name" value="HGPRT"/>
</dbReference>
<evidence type="ECO:0000313" key="17">
    <source>
        <dbReference type="EMBL" id="SPQ01796.1"/>
    </source>
</evidence>
<dbReference type="GO" id="GO:0000166">
    <property type="term" value="F:nucleotide binding"/>
    <property type="evidence" value="ECO:0007669"/>
    <property type="project" value="UniProtKB-KW"/>
</dbReference>
<dbReference type="GO" id="GO:0004422">
    <property type="term" value="F:hypoxanthine phosphoribosyltransferase activity"/>
    <property type="evidence" value="ECO:0007669"/>
    <property type="project" value="InterPro"/>
</dbReference>
<dbReference type="InterPro" id="IPR000836">
    <property type="entry name" value="PRTase_dom"/>
</dbReference>
<sequence length="173" mass="19831">MVVGRPFLTVEQIQRKVKELADVISNDYEGKDLLAVGILKGAFVFFSDLVRMIRTPLMVDFLIASSYLRGDSTGDVKLHYDIRQEIADKDILLVEDIVDTGITLNCIRERVLMKGPRSLRICTFLDKTERREVQVPLDYIGFSIPNEFVVGYGLDYDNKFRNLPYISVFKKTT</sequence>
<keyword evidence="12 15" id="KW-0460">Magnesium</keyword>
<dbReference type="AlphaFoldDB" id="A0A2U3QK53"/>
<accession>A0A2U3QK53</accession>
<evidence type="ECO:0000256" key="8">
    <source>
        <dbReference type="ARBA" id="ARBA00022679"/>
    </source>
</evidence>
<evidence type="ECO:0000259" key="16">
    <source>
        <dbReference type="Pfam" id="PF00156"/>
    </source>
</evidence>
<dbReference type="GO" id="GO:0032263">
    <property type="term" value="P:GMP salvage"/>
    <property type="evidence" value="ECO:0007669"/>
    <property type="project" value="TreeGrafter"/>
</dbReference>
<dbReference type="EC" id="2.4.2.8" evidence="5 15"/>
<keyword evidence="18" id="KW-1185">Reference proteome</keyword>
<evidence type="ECO:0000256" key="6">
    <source>
        <dbReference type="ARBA" id="ARBA00022490"/>
    </source>
</evidence>
<dbReference type="GO" id="GO:0032264">
    <property type="term" value="P:IMP salvage"/>
    <property type="evidence" value="ECO:0007669"/>
    <property type="project" value="UniProtKB-UniPathway"/>
</dbReference>
<dbReference type="InterPro" id="IPR029057">
    <property type="entry name" value="PRTase-like"/>
</dbReference>